<dbReference type="NCBIfam" id="TIGR01892">
    <property type="entry name" value="AcOrn-deacetyl"/>
    <property type="match status" value="1"/>
</dbReference>
<evidence type="ECO:0000313" key="11">
    <source>
        <dbReference type="EMBL" id="SLN20600.1"/>
    </source>
</evidence>
<dbReference type="GO" id="GO:0006526">
    <property type="term" value="P:L-arginine biosynthetic process"/>
    <property type="evidence" value="ECO:0007669"/>
    <property type="project" value="UniProtKB-KW"/>
</dbReference>
<dbReference type="InterPro" id="IPR001261">
    <property type="entry name" value="ArgE/DapE_CS"/>
</dbReference>
<dbReference type="Pfam" id="PF01546">
    <property type="entry name" value="Peptidase_M20"/>
    <property type="match status" value="1"/>
</dbReference>
<gene>
    <name evidence="11" type="primary">argE_1</name>
    <name evidence="11" type="ORF">PAM7066_00716</name>
</gene>
<dbReference type="GO" id="GO:0008777">
    <property type="term" value="F:acetylornithine deacetylase activity"/>
    <property type="evidence" value="ECO:0007669"/>
    <property type="project" value="UniProtKB-EC"/>
</dbReference>
<dbReference type="InterPro" id="IPR050072">
    <property type="entry name" value="Peptidase_M20A"/>
</dbReference>
<proteinExistence type="inferred from homology"/>
<dbReference type="PANTHER" id="PTHR43808">
    <property type="entry name" value="ACETYLORNITHINE DEACETYLASE"/>
    <property type="match status" value="1"/>
</dbReference>
<evidence type="ECO:0000256" key="7">
    <source>
        <dbReference type="ARBA" id="ARBA00022801"/>
    </source>
</evidence>
<keyword evidence="8" id="KW-0862">Zinc</keyword>
<evidence type="ECO:0000256" key="2">
    <source>
        <dbReference type="ARBA" id="ARBA00005691"/>
    </source>
</evidence>
<dbReference type="EC" id="3.5.1.16" evidence="11"/>
<dbReference type="AlphaFoldDB" id="A0A1Y5RM10"/>
<evidence type="ECO:0000313" key="12">
    <source>
        <dbReference type="Proteomes" id="UP000193870"/>
    </source>
</evidence>
<evidence type="ECO:0000256" key="9">
    <source>
        <dbReference type="ARBA" id="ARBA00023285"/>
    </source>
</evidence>
<evidence type="ECO:0000259" key="10">
    <source>
        <dbReference type="Pfam" id="PF07687"/>
    </source>
</evidence>
<comment type="similarity">
    <text evidence="2">Belongs to the peptidase M20A family. ArgE subfamily.</text>
</comment>
<dbReference type="GO" id="GO:0046872">
    <property type="term" value="F:metal ion binding"/>
    <property type="evidence" value="ECO:0007669"/>
    <property type="project" value="UniProtKB-KW"/>
</dbReference>
<keyword evidence="7 11" id="KW-0378">Hydrolase</keyword>
<keyword evidence="4" id="KW-0055">Arginine biosynthesis</keyword>
<evidence type="ECO:0000256" key="4">
    <source>
        <dbReference type="ARBA" id="ARBA00022571"/>
    </source>
</evidence>
<protein>
    <submittedName>
        <fullName evidence="11">Acetylornithine deacetylase</fullName>
        <ecNumber evidence="11">3.5.1.16</ecNumber>
    </submittedName>
</protein>
<dbReference type="OrthoDB" id="9809784at2"/>
<comment type="cofactor">
    <cofactor evidence="1">
        <name>Zn(2+)</name>
        <dbReference type="ChEBI" id="CHEBI:29105"/>
    </cofactor>
</comment>
<dbReference type="PROSITE" id="PS00759">
    <property type="entry name" value="ARGE_DAPE_CPG2_2"/>
    <property type="match status" value="1"/>
</dbReference>
<dbReference type="Gene3D" id="3.30.70.360">
    <property type="match status" value="1"/>
</dbReference>
<keyword evidence="5" id="KW-0028">Amino-acid biosynthesis</keyword>
<name>A0A1Y5RM10_9RHOB</name>
<organism evidence="11 12">
    <name type="scientific">Palleronia marisminoris</name>
    <dbReference type="NCBI Taxonomy" id="315423"/>
    <lineage>
        <taxon>Bacteria</taxon>
        <taxon>Pseudomonadati</taxon>
        <taxon>Pseudomonadota</taxon>
        <taxon>Alphaproteobacteria</taxon>
        <taxon>Rhodobacterales</taxon>
        <taxon>Roseobacteraceae</taxon>
        <taxon>Palleronia</taxon>
    </lineage>
</organism>
<dbReference type="Pfam" id="PF07687">
    <property type="entry name" value="M20_dimer"/>
    <property type="match status" value="1"/>
</dbReference>
<accession>A0A1Y5RM10</accession>
<keyword evidence="3" id="KW-0963">Cytoplasm</keyword>
<dbReference type="InterPro" id="IPR010169">
    <property type="entry name" value="AcOrn-deacetyl"/>
</dbReference>
<dbReference type="EMBL" id="FWFV01000001">
    <property type="protein sequence ID" value="SLN20600.1"/>
    <property type="molecule type" value="Genomic_DNA"/>
</dbReference>
<sequence>MTRLETTVAMLDEMIAFPTVSSDSNRDLISWMAERVESAGARVRVIESEDGTKANLFASFGPEGDGGIVLSGHTDVVPAEETGWATDPFTQKEADGLLYGRGTCDMKGFLACVMASLPDLAASDRPIHIAATYDEEVGCIGGRQLVEVLRTEGLRPRLALIGEPTSMRVIEGHKGCCEYSTSFHGLEGHGSQPDLGVSAVEYAARFINRLLELRGELRDRAPAGSPFDPPWTTLQVGRIEGGVAHNVIAGLARVDWELRPVTDDDHVCAVRAARDYCNDVLLPAMRAVHPGAEIVTETIGEVRGLELVDDNEAAALIASLTGVNEADVVSFGTEAGLFQSLGCDAVVCGPGDIAQAHKANEYVEIAQLDACLDLLAAIARHPG</sequence>
<evidence type="ECO:0000256" key="5">
    <source>
        <dbReference type="ARBA" id="ARBA00022605"/>
    </source>
</evidence>
<evidence type="ECO:0000256" key="1">
    <source>
        <dbReference type="ARBA" id="ARBA00001947"/>
    </source>
</evidence>
<dbReference type="InterPro" id="IPR036264">
    <property type="entry name" value="Bact_exopeptidase_dim_dom"/>
</dbReference>
<keyword evidence="6" id="KW-0479">Metal-binding</keyword>
<evidence type="ECO:0000256" key="8">
    <source>
        <dbReference type="ARBA" id="ARBA00022833"/>
    </source>
</evidence>
<dbReference type="PANTHER" id="PTHR43808:SF31">
    <property type="entry name" value="N-ACETYL-L-CITRULLINE DEACETYLASE"/>
    <property type="match status" value="1"/>
</dbReference>
<dbReference type="NCBIfam" id="NF005710">
    <property type="entry name" value="PRK07522.1"/>
    <property type="match status" value="1"/>
</dbReference>
<keyword evidence="12" id="KW-1185">Reference proteome</keyword>
<keyword evidence="9" id="KW-0170">Cobalt</keyword>
<dbReference type="SUPFAM" id="SSF53187">
    <property type="entry name" value="Zn-dependent exopeptidases"/>
    <property type="match status" value="1"/>
</dbReference>
<dbReference type="STRING" id="315423.SAMN04488020_101714"/>
<dbReference type="Proteomes" id="UP000193870">
    <property type="component" value="Unassembled WGS sequence"/>
</dbReference>
<dbReference type="Gene3D" id="3.40.630.10">
    <property type="entry name" value="Zn peptidases"/>
    <property type="match status" value="1"/>
</dbReference>
<feature type="domain" description="Peptidase M20 dimerisation" evidence="10">
    <location>
        <begin position="172"/>
        <end position="282"/>
    </location>
</feature>
<dbReference type="RefSeq" id="WP_085852720.1">
    <property type="nucleotide sequence ID" value="NZ_FOPF01000001.1"/>
</dbReference>
<dbReference type="CDD" id="cd03894">
    <property type="entry name" value="M20_ArgE"/>
    <property type="match status" value="1"/>
</dbReference>
<dbReference type="InterPro" id="IPR002933">
    <property type="entry name" value="Peptidase_M20"/>
</dbReference>
<reference evidence="11 12" key="1">
    <citation type="submission" date="2017-03" db="EMBL/GenBank/DDBJ databases">
        <authorList>
            <person name="Afonso C.L."/>
            <person name="Miller P.J."/>
            <person name="Scott M.A."/>
            <person name="Spackman E."/>
            <person name="Goraichik I."/>
            <person name="Dimitrov K.M."/>
            <person name="Suarez D.L."/>
            <person name="Swayne D.E."/>
        </authorList>
    </citation>
    <scope>NUCLEOTIDE SEQUENCE [LARGE SCALE GENOMIC DNA]</scope>
    <source>
        <strain evidence="11 12">CECT 7066</strain>
    </source>
</reference>
<dbReference type="SUPFAM" id="SSF55031">
    <property type="entry name" value="Bacterial exopeptidase dimerisation domain"/>
    <property type="match status" value="1"/>
</dbReference>
<dbReference type="InterPro" id="IPR011650">
    <property type="entry name" value="Peptidase_M20_dimer"/>
</dbReference>
<evidence type="ECO:0000256" key="6">
    <source>
        <dbReference type="ARBA" id="ARBA00022723"/>
    </source>
</evidence>
<evidence type="ECO:0000256" key="3">
    <source>
        <dbReference type="ARBA" id="ARBA00022490"/>
    </source>
</evidence>